<protein>
    <recommendedName>
        <fullName evidence="3">DUF1479-domain-containing protein</fullName>
    </recommendedName>
</protein>
<evidence type="ECO:0000313" key="1">
    <source>
        <dbReference type="EMBL" id="KAK7691914.1"/>
    </source>
</evidence>
<dbReference type="InterPro" id="IPR027443">
    <property type="entry name" value="IPNS-like_sf"/>
</dbReference>
<dbReference type="Proteomes" id="UP001385951">
    <property type="component" value="Unassembled WGS sequence"/>
</dbReference>
<dbReference type="PANTHER" id="PTHR30613:SF1">
    <property type="entry name" value="DUF1479 DOMAIN PROTEIN (AFU_ORTHOLOGUE AFUA_5G09280)"/>
    <property type="match status" value="1"/>
</dbReference>
<dbReference type="InterPro" id="IPR010856">
    <property type="entry name" value="Gig2-like"/>
</dbReference>
<proteinExistence type="predicted"/>
<dbReference type="Pfam" id="PF07350">
    <property type="entry name" value="Gig2-like"/>
    <property type="match status" value="1"/>
</dbReference>
<dbReference type="EMBL" id="JASBNA010000005">
    <property type="protein sequence ID" value="KAK7691914.1"/>
    <property type="molecule type" value="Genomic_DNA"/>
</dbReference>
<dbReference type="Gene3D" id="2.60.120.330">
    <property type="entry name" value="B-lactam Antibiotic, Isopenicillin N Synthase, Chain"/>
    <property type="match status" value="1"/>
</dbReference>
<evidence type="ECO:0000313" key="2">
    <source>
        <dbReference type="Proteomes" id="UP001385951"/>
    </source>
</evidence>
<gene>
    <name evidence="1" type="ORF">QCA50_005319</name>
</gene>
<reference evidence="1 2" key="1">
    <citation type="submission" date="2022-09" db="EMBL/GenBank/DDBJ databases">
        <authorList>
            <person name="Palmer J.M."/>
        </authorList>
    </citation>
    <scope>NUCLEOTIDE SEQUENCE [LARGE SCALE GENOMIC DNA]</scope>
    <source>
        <strain evidence="1 2">DSM 7382</strain>
    </source>
</reference>
<evidence type="ECO:0008006" key="3">
    <source>
        <dbReference type="Google" id="ProtNLM"/>
    </source>
</evidence>
<keyword evidence="2" id="KW-1185">Reference proteome</keyword>
<sequence>MLRLTGSSCRKLLPTSVIRAKDVYSRCYATLTQNSESTTPADIPTIARRLPKKEGTIADVFSFSANDIPPLPQRFAELKKQIYNDAIINSWKEVIRELDLVTEEISALGGKVIPQISYRDIVRGLSEKQKVAIRRTGTVVVKGGVPKEEALAWKQSIRDYAAANADKVKGTPPEHIVFYEIYNSKAQIAARTHPALISTQRALLTLWHSSDPSTLVDFSTPISYFDRLRIRDPGPSTFTLGPHIDGGSLERWEDPGFRSCFGRILEGRWREHDPFDGTPRINAKQDLYDAPNQCTVFRPWQGWTSMSTTGPREGTLRLLPMLSLSTAYLILRPFFRPRQGRLINGQISLAADDWELNLEGTEFPGSQIGKAQHLSEQDHPHLRLDKTLISLPQMEPGDQVYWHCDLVHAVEAEHIGKGDSSVLYIPAIPLTIKNAEYLRDQRDNFNEGLPAPDFPGGEGESNFVDRGKVEDIVSAEGRRLLGFSNFDVSANATDGSSKVIKYANSILV</sequence>
<name>A0AAW0GQS0_9APHY</name>
<dbReference type="PANTHER" id="PTHR30613">
    <property type="entry name" value="UNCHARACTERIZED PROTEIN YBIU-RELATED"/>
    <property type="match status" value="1"/>
</dbReference>
<accession>A0AAW0GQS0</accession>
<organism evidence="1 2">
    <name type="scientific">Cerrena zonata</name>
    <dbReference type="NCBI Taxonomy" id="2478898"/>
    <lineage>
        <taxon>Eukaryota</taxon>
        <taxon>Fungi</taxon>
        <taxon>Dikarya</taxon>
        <taxon>Basidiomycota</taxon>
        <taxon>Agaricomycotina</taxon>
        <taxon>Agaricomycetes</taxon>
        <taxon>Polyporales</taxon>
        <taxon>Cerrenaceae</taxon>
        <taxon>Cerrena</taxon>
    </lineage>
</organism>
<dbReference type="AlphaFoldDB" id="A0AAW0GQS0"/>
<comment type="caution">
    <text evidence="1">The sequence shown here is derived from an EMBL/GenBank/DDBJ whole genome shotgun (WGS) entry which is preliminary data.</text>
</comment>
<dbReference type="SUPFAM" id="SSF51197">
    <property type="entry name" value="Clavaminate synthase-like"/>
    <property type="match status" value="1"/>
</dbReference>